<dbReference type="EC" id="1.1.1.304" evidence="5"/>
<dbReference type="CDD" id="cd05233">
    <property type="entry name" value="SDR_c"/>
    <property type="match status" value="1"/>
</dbReference>
<dbReference type="InterPro" id="IPR036291">
    <property type="entry name" value="NAD(P)-bd_dom_sf"/>
</dbReference>
<organism evidence="5 6">
    <name type="scientific">Oceanibacterium hippocampi</name>
    <dbReference type="NCBI Taxonomy" id="745714"/>
    <lineage>
        <taxon>Bacteria</taxon>
        <taxon>Pseudomonadati</taxon>
        <taxon>Pseudomonadota</taxon>
        <taxon>Alphaproteobacteria</taxon>
        <taxon>Sneathiellales</taxon>
        <taxon>Sneathiellaceae</taxon>
        <taxon>Oceanibacterium</taxon>
    </lineage>
</organism>
<dbReference type="FunFam" id="3.40.50.720:FF:000084">
    <property type="entry name" value="Short-chain dehydrogenase reductase"/>
    <property type="match status" value="1"/>
</dbReference>
<keyword evidence="2 5" id="KW-0560">Oxidoreductase</keyword>
<name>A0A1Y5TAX7_9PROT</name>
<evidence type="ECO:0000256" key="3">
    <source>
        <dbReference type="RuleBase" id="RU000363"/>
    </source>
</evidence>
<dbReference type="AlphaFoldDB" id="A0A1Y5TAX7"/>
<evidence type="ECO:0000313" key="5">
    <source>
        <dbReference type="EMBL" id="SLN57880.1"/>
    </source>
</evidence>
<dbReference type="RefSeq" id="WP_176245037.1">
    <property type="nucleotide sequence ID" value="NZ_FWFR01000002.1"/>
</dbReference>
<comment type="similarity">
    <text evidence="1 3">Belongs to the short-chain dehydrogenases/reductases (SDR) family.</text>
</comment>
<dbReference type="SMART" id="SM00822">
    <property type="entry name" value="PKS_KR"/>
    <property type="match status" value="1"/>
</dbReference>
<dbReference type="PRINTS" id="PR00080">
    <property type="entry name" value="SDRFAMILY"/>
</dbReference>
<evidence type="ECO:0000256" key="1">
    <source>
        <dbReference type="ARBA" id="ARBA00006484"/>
    </source>
</evidence>
<dbReference type="InParanoid" id="A0A1Y5TAX7"/>
<dbReference type="PROSITE" id="PS00061">
    <property type="entry name" value="ADH_SHORT"/>
    <property type="match status" value="1"/>
</dbReference>
<evidence type="ECO:0000259" key="4">
    <source>
        <dbReference type="SMART" id="SM00822"/>
    </source>
</evidence>
<dbReference type="GO" id="GO:0052588">
    <property type="term" value="F:diacetyl reductase ((S)-acetoin forming) (NAD+) activity"/>
    <property type="evidence" value="ECO:0007669"/>
    <property type="project" value="UniProtKB-EC"/>
</dbReference>
<dbReference type="PRINTS" id="PR00081">
    <property type="entry name" value="GDHRDH"/>
</dbReference>
<dbReference type="Proteomes" id="UP000193200">
    <property type="component" value="Unassembled WGS sequence"/>
</dbReference>
<dbReference type="InterPro" id="IPR020904">
    <property type="entry name" value="Sc_DH/Rdtase_CS"/>
</dbReference>
<dbReference type="Pfam" id="PF00106">
    <property type="entry name" value="adh_short"/>
    <property type="match status" value="1"/>
</dbReference>
<accession>A0A1Y5TAX7</accession>
<feature type="domain" description="Ketoreductase" evidence="4">
    <location>
        <begin position="7"/>
        <end position="193"/>
    </location>
</feature>
<keyword evidence="6" id="KW-1185">Reference proteome</keyword>
<reference evidence="5 6" key="1">
    <citation type="submission" date="2017-03" db="EMBL/GenBank/DDBJ databases">
        <authorList>
            <person name="Afonso C.L."/>
            <person name="Miller P.J."/>
            <person name="Scott M.A."/>
            <person name="Spackman E."/>
            <person name="Goraichik I."/>
            <person name="Dimitrov K.M."/>
            <person name="Suarez D.L."/>
            <person name="Swayne D.E."/>
        </authorList>
    </citation>
    <scope>NUCLEOTIDE SEQUENCE [LARGE SCALE GENOMIC DNA]</scope>
    <source>
        <strain evidence="5 6">CECT 7691</strain>
    </source>
</reference>
<sequence>MFDPRDKVAVVTGGAGGIGFAIASALAHAGADIALLDLHREEVEDAARALADETGRRVFAYKADVADRARMMALAHAIADDFGPFHILVNNAGVAIGGPVWDMTGTDWDWTLGVNLGGVVNGLLAFLPAIRAHDEGGHVVNVASIAGLIATPGLSVYTASKFAVVGLSESMRADLEGSGIGVSVLCPGFVRTRIHEAGRNRPAGPGEQPRAPVADEQSQVGEIARGVLSGIEPVEIAGQVIAAIREGRFYIFTHPELAEYVAERHDAIMGAMKT</sequence>
<protein>
    <submittedName>
        <fullName evidence="5">Diacetyl reductase [(S)-acetoin forming]</fullName>
        <ecNumber evidence="5">1.1.1.304</ecNumber>
    </submittedName>
</protein>
<dbReference type="EMBL" id="FWFR01000002">
    <property type="protein sequence ID" value="SLN57880.1"/>
    <property type="molecule type" value="Genomic_DNA"/>
</dbReference>
<dbReference type="SUPFAM" id="SSF51735">
    <property type="entry name" value="NAD(P)-binding Rossmann-fold domains"/>
    <property type="match status" value="1"/>
</dbReference>
<dbReference type="PANTHER" id="PTHR44196">
    <property type="entry name" value="DEHYDROGENASE/REDUCTASE SDR FAMILY MEMBER 7B"/>
    <property type="match status" value="1"/>
</dbReference>
<dbReference type="GO" id="GO:0016020">
    <property type="term" value="C:membrane"/>
    <property type="evidence" value="ECO:0007669"/>
    <property type="project" value="TreeGrafter"/>
</dbReference>
<dbReference type="InterPro" id="IPR057326">
    <property type="entry name" value="KR_dom"/>
</dbReference>
<proteinExistence type="inferred from homology"/>
<evidence type="ECO:0000313" key="6">
    <source>
        <dbReference type="Proteomes" id="UP000193200"/>
    </source>
</evidence>
<dbReference type="Gene3D" id="3.40.50.720">
    <property type="entry name" value="NAD(P)-binding Rossmann-like Domain"/>
    <property type="match status" value="1"/>
</dbReference>
<dbReference type="PANTHER" id="PTHR44196:SF1">
    <property type="entry name" value="DEHYDROGENASE_REDUCTASE SDR FAMILY MEMBER 7B"/>
    <property type="match status" value="1"/>
</dbReference>
<gene>
    <name evidence="5" type="primary">butA</name>
    <name evidence="5" type="ORF">OCH7691_02550</name>
</gene>
<dbReference type="InterPro" id="IPR002347">
    <property type="entry name" value="SDR_fam"/>
</dbReference>
<evidence type="ECO:0000256" key="2">
    <source>
        <dbReference type="ARBA" id="ARBA00023002"/>
    </source>
</evidence>